<dbReference type="EMBL" id="FUHW01000009">
    <property type="protein sequence ID" value="SJM49827.1"/>
    <property type="molecule type" value="Genomic_DNA"/>
</dbReference>
<keyword evidence="24" id="KW-1185">Reference proteome</keyword>
<dbReference type="Pfam" id="PF00293">
    <property type="entry name" value="NUDIX"/>
    <property type="match status" value="1"/>
</dbReference>
<evidence type="ECO:0000256" key="2">
    <source>
        <dbReference type="ARBA" id="ARBA00005582"/>
    </source>
</evidence>
<dbReference type="GO" id="GO:0005737">
    <property type="term" value="C:cytoplasm"/>
    <property type="evidence" value="ECO:0007669"/>
    <property type="project" value="TreeGrafter"/>
</dbReference>
<evidence type="ECO:0000256" key="16">
    <source>
        <dbReference type="ARBA" id="ARBA00031927"/>
    </source>
</evidence>
<dbReference type="GO" id="GO:0008413">
    <property type="term" value="F:8-oxo-7,8-dihydroguanosine triphosphate pyrophosphatase activity"/>
    <property type="evidence" value="ECO:0007669"/>
    <property type="project" value="InterPro"/>
</dbReference>
<comment type="function">
    <text evidence="21">Oxidized purine nucleoside triphosphate hydrolase which is a prominent sanitizer of the oxidized nucleotide pool. Catalyzes the hydrolysis of 2-oxo-dATP (2-hydroxy-dATP) into 2-oxo-dAMP. Also has a significant hydrolase activity toward 2-oxo-ATP, 8-oxo-dGTP and 8-oxo-dATP. Through the hydrolysis of oxidized purine nucleoside triphosphates, prevents their incorporation into DNA and the subsequent transversions A:T to C:G and G:C to T:A. Also catalyzes the hydrolysis of methylated purine nucleoside triphosphate preventing their integration into DNA. Through this antimutagenic activity protects cells from oxidative stress.</text>
</comment>
<gene>
    <name evidence="23" type="ORF">FM101_01810</name>
</gene>
<evidence type="ECO:0000256" key="17">
    <source>
        <dbReference type="ARBA" id="ARBA00032071"/>
    </source>
</evidence>
<dbReference type="PANTHER" id="PTHR43758:SF2">
    <property type="entry name" value="OXIDIZED PURINE NUCLEOSIDE TRIPHOSPHATE HYDROLASE"/>
    <property type="match status" value="1"/>
</dbReference>
<dbReference type="GO" id="GO:0008828">
    <property type="term" value="F:dATP diphosphatase activity"/>
    <property type="evidence" value="ECO:0007669"/>
    <property type="project" value="UniProtKB-EC"/>
</dbReference>
<dbReference type="InterPro" id="IPR000086">
    <property type="entry name" value="NUDIX_hydrolase_dom"/>
</dbReference>
<comment type="subunit">
    <text evidence="3">Monomer.</text>
</comment>
<accession>A0A1R4F1Q8</accession>
<evidence type="ECO:0000256" key="18">
    <source>
        <dbReference type="ARBA" id="ARBA00048002"/>
    </source>
</evidence>
<comment type="catalytic activity">
    <reaction evidence="8">
        <text>2-oxo-dATP + H2O = 2-oxo-dAMP + diphosphate + H(+)</text>
        <dbReference type="Rhea" id="RHEA:31583"/>
        <dbReference type="ChEBI" id="CHEBI:15377"/>
        <dbReference type="ChEBI" id="CHEBI:15378"/>
        <dbReference type="ChEBI" id="CHEBI:33019"/>
        <dbReference type="ChEBI" id="CHEBI:63212"/>
        <dbReference type="ChEBI" id="CHEBI:77897"/>
        <dbReference type="EC" id="3.6.1.56"/>
    </reaction>
    <physiologicalReaction direction="left-to-right" evidence="8">
        <dbReference type="Rhea" id="RHEA:31584"/>
    </physiologicalReaction>
</comment>
<evidence type="ECO:0000256" key="14">
    <source>
        <dbReference type="ARBA" id="ARBA00030634"/>
    </source>
</evidence>
<evidence type="ECO:0000256" key="10">
    <source>
        <dbReference type="ARBA" id="ARBA00024596"/>
    </source>
</evidence>
<reference evidence="23 24" key="1">
    <citation type="submission" date="2017-02" db="EMBL/GenBank/DDBJ databases">
        <authorList>
            <person name="Peterson S.W."/>
        </authorList>
    </citation>
    <scope>NUCLEOTIDE SEQUENCE [LARGE SCALE GENOMIC DNA]</scope>
    <source>
        <strain evidence="23 24">B Ar 00.02</strain>
    </source>
</reference>
<evidence type="ECO:0000256" key="21">
    <source>
        <dbReference type="ARBA" id="ARBA00053094"/>
    </source>
</evidence>
<evidence type="ECO:0000256" key="1">
    <source>
        <dbReference type="ARBA" id="ARBA00001946"/>
    </source>
</evidence>
<evidence type="ECO:0000256" key="5">
    <source>
        <dbReference type="ARBA" id="ARBA00022801"/>
    </source>
</evidence>
<evidence type="ECO:0000256" key="4">
    <source>
        <dbReference type="ARBA" id="ARBA00022723"/>
    </source>
</evidence>
<evidence type="ECO:0000256" key="19">
    <source>
        <dbReference type="ARBA" id="ARBA00048894"/>
    </source>
</evidence>
<evidence type="ECO:0000256" key="20">
    <source>
        <dbReference type="ARBA" id="ARBA00049032"/>
    </source>
</evidence>
<comment type="catalytic activity">
    <reaction evidence="18">
        <text>N(6)-methyl-ATP + H2O = N(6)-methyl-AMP + diphosphate + H(+)</text>
        <dbReference type="Rhea" id="RHEA:67608"/>
        <dbReference type="ChEBI" id="CHEBI:15377"/>
        <dbReference type="ChEBI" id="CHEBI:15378"/>
        <dbReference type="ChEBI" id="CHEBI:33019"/>
        <dbReference type="ChEBI" id="CHEBI:144842"/>
        <dbReference type="ChEBI" id="CHEBI:172873"/>
    </reaction>
    <physiologicalReaction direction="left-to-right" evidence="18">
        <dbReference type="Rhea" id="RHEA:67609"/>
    </physiologicalReaction>
</comment>
<dbReference type="InterPro" id="IPR015797">
    <property type="entry name" value="NUDIX_hydrolase-like_dom_sf"/>
</dbReference>
<dbReference type="Proteomes" id="UP000195913">
    <property type="component" value="Unassembled WGS sequence"/>
</dbReference>
<comment type="similarity">
    <text evidence="2">Belongs to the Nudix hydrolase family.</text>
</comment>
<comment type="catalytic activity">
    <reaction evidence="9">
        <text>8-oxo-dGTP + H2O = 8-oxo-dGMP + diphosphate + H(+)</text>
        <dbReference type="Rhea" id="RHEA:31575"/>
        <dbReference type="ChEBI" id="CHEBI:15377"/>
        <dbReference type="ChEBI" id="CHEBI:15378"/>
        <dbReference type="ChEBI" id="CHEBI:33019"/>
        <dbReference type="ChEBI" id="CHEBI:63224"/>
        <dbReference type="ChEBI" id="CHEBI:77896"/>
    </reaction>
    <physiologicalReaction direction="left-to-right" evidence="9">
        <dbReference type="Rhea" id="RHEA:31576"/>
    </physiologicalReaction>
</comment>
<evidence type="ECO:0000256" key="7">
    <source>
        <dbReference type="ARBA" id="ARBA00024448"/>
    </source>
</evidence>
<evidence type="ECO:0000256" key="13">
    <source>
        <dbReference type="ARBA" id="ARBA00029673"/>
    </source>
</evidence>
<dbReference type="SUPFAM" id="SSF55811">
    <property type="entry name" value="Nudix"/>
    <property type="match status" value="1"/>
</dbReference>
<dbReference type="PRINTS" id="PR01403">
    <property type="entry name" value="8OXTPHPHTASE"/>
</dbReference>
<dbReference type="GO" id="GO:0046872">
    <property type="term" value="F:metal ion binding"/>
    <property type="evidence" value="ECO:0007669"/>
    <property type="project" value="UniProtKB-KW"/>
</dbReference>
<dbReference type="EC" id="3.6.1.56" evidence="11"/>
<sequence length="185" mass="19899">MAPTPAASPVQVVLCLPILRGLTGSQVLLGLKQRGFGVGHVVAPGGKIEPGESPAQAAARELREETSLITDPASLEPAARVYFRFPANPAADMDCQVFLTSDFSGMAAPSDELVPGWYPVGHLPLPQMWEDSPMWLNRIFSGERFDALVCLGEDNESVAHFATIDWPARQLPDTPAIETDFPTTS</sequence>
<comment type="catalytic activity">
    <reaction evidence="19">
        <text>O(6)-methyl-dGTP + H2O = O(6)-methyl-dGMP + diphosphate + H(+)</text>
        <dbReference type="Rhea" id="RHEA:67600"/>
        <dbReference type="ChEBI" id="CHEBI:15377"/>
        <dbReference type="ChEBI" id="CHEBI:15378"/>
        <dbReference type="ChEBI" id="CHEBI:33019"/>
        <dbReference type="ChEBI" id="CHEBI:169974"/>
        <dbReference type="ChEBI" id="CHEBI:169975"/>
    </reaction>
    <physiologicalReaction direction="left-to-right" evidence="19">
        <dbReference type="Rhea" id="RHEA:67601"/>
    </physiologicalReaction>
</comment>
<dbReference type="CDD" id="cd03427">
    <property type="entry name" value="NUDIX_MTH1_Nudt1"/>
    <property type="match status" value="1"/>
</dbReference>
<proteinExistence type="inferred from homology"/>
<evidence type="ECO:0000256" key="9">
    <source>
        <dbReference type="ARBA" id="ARBA00024486"/>
    </source>
</evidence>
<evidence type="ECO:0000313" key="24">
    <source>
        <dbReference type="Proteomes" id="UP000195913"/>
    </source>
</evidence>
<evidence type="ECO:0000256" key="12">
    <source>
        <dbReference type="ARBA" id="ARBA00026218"/>
    </source>
</evidence>
<evidence type="ECO:0000259" key="22">
    <source>
        <dbReference type="PROSITE" id="PS51462"/>
    </source>
</evidence>
<dbReference type="AlphaFoldDB" id="A0A1R4F1Q8"/>
<comment type="catalytic activity">
    <reaction evidence="7">
        <text>8-oxo-dATP + H2O = 8-oxo-dAMP + diphosphate + H(+)</text>
        <dbReference type="Rhea" id="RHEA:65396"/>
        <dbReference type="ChEBI" id="CHEBI:15377"/>
        <dbReference type="ChEBI" id="CHEBI:15378"/>
        <dbReference type="ChEBI" id="CHEBI:33019"/>
        <dbReference type="ChEBI" id="CHEBI:71361"/>
        <dbReference type="ChEBI" id="CHEBI:172871"/>
    </reaction>
    <physiologicalReaction direction="left-to-right" evidence="7">
        <dbReference type="Rhea" id="RHEA:65397"/>
    </physiologicalReaction>
</comment>
<name>A0A1R4F1Q8_9MICC</name>
<evidence type="ECO:0000256" key="15">
    <source>
        <dbReference type="ARBA" id="ARBA00030682"/>
    </source>
</evidence>
<comment type="catalytic activity">
    <reaction evidence="20">
        <text>N(6)-methyl-dATP + H2O = N(6)-methyl-dAMP + diphosphate + H(+)</text>
        <dbReference type="Rhea" id="RHEA:67604"/>
        <dbReference type="ChEBI" id="CHEBI:15377"/>
        <dbReference type="ChEBI" id="CHEBI:15378"/>
        <dbReference type="ChEBI" id="CHEBI:33019"/>
        <dbReference type="ChEBI" id="CHEBI:169976"/>
        <dbReference type="ChEBI" id="CHEBI:172872"/>
    </reaction>
    <physiologicalReaction direction="left-to-right" evidence="20">
        <dbReference type="Rhea" id="RHEA:67605"/>
    </physiologicalReaction>
</comment>
<evidence type="ECO:0000256" key="11">
    <source>
        <dbReference type="ARBA" id="ARBA00026103"/>
    </source>
</evidence>
<keyword evidence="4" id="KW-0479">Metal-binding</keyword>
<dbReference type="PROSITE" id="PS51462">
    <property type="entry name" value="NUDIX"/>
    <property type="match status" value="1"/>
</dbReference>
<comment type="cofactor">
    <cofactor evidence="1">
        <name>Mg(2+)</name>
        <dbReference type="ChEBI" id="CHEBI:18420"/>
    </cofactor>
</comment>
<keyword evidence="6" id="KW-0460">Magnesium</keyword>
<evidence type="ECO:0000313" key="23">
    <source>
        <dbReference type="EMBL" id="SJM49827.1"/>
    </source>
</evidence>
<comment type="catalytic activity">
    <reaction evidence="10">
        <text>2-oxo-ATP + H2O = 2-oxo-AMP + diphosphate + H(+)</text>
        <dbReference type="Rhea" id="RHEA:67392"/>
        <dbReference type="ChEBI" id="CHEBI:15377"/>
        <dbReference type="ChEBI" id="CHEBI:15378"/>
        <dbReference type="ChEBI" id="CHEBI:33019"/>
        <dbReference type="ChEBI" id="CHEBI:71395"/>
        <dbReference type="ChEBI" id="CHEBI:172878"/>
    </reaction>
    <physiologicalReaction direction="left-to-right" evidence="10">
        <dbReference type="Rhea" id="RHEA:67393"/>
    </physiologicalReaction>
</comment>
<evidence type="ECO:0000256" key="3">
    <source>
        <dbReference type="ARBA" id="ARBA00011245"/>
    </source>
</evidence>
<evidence type="ECO:0000256" key="6">
    <source>
        <dbReference type="ARBA" id="ARBA00022842"/>
    </source>
</evidence>
<dbReference type="Gene3D" id="3.90.79.10">
    <property type="entry name" value="Nucleoside Triphosphate Pyrophosphohydrolase"/>
    <property type="match status" value="1"/>
</dbReference>
<dbReference type="PANTHER" id="PTHR43758">
    <property type="entry name" value="7,8-DIHYDRO-8-OXOGUANINE TRIPHOSPHATASE"/>
    <property type="match status" value="1"/>
</dbReference>
<protein>
    <recommendedName>
        <fullName evidence="12">Oxidized purine nucleoside triphosphate hydrolase</fullName>
        <ecNumber evidence="11">3.6.1.56</ecNumber>
    </recommendedName>
    <alternativeName>
        <fullName evidence="16">2-hydroxy-dATP diphosphatase</fullName>
    </alternativeName>
    <alternativeName>
        <fullName evidence="15">7,8-dihydro-8-oxoguanine triphosphatase</fullName>
    </alternativeName>
    <alternativeName>
        <fullName evidence="14">8-oxo-dGTPase</fullName>
    </alternativeName>
    <alternativeName>
        <fullName evidence="17">Methylated purine nucleoside triphosphate hydrolase</fullName>
    </alternativeName>
    <alternativeName>
        <fullName evidence="13">Nucleoside diphosphate-linked moiety X motif 1</fullName>
    </alternativeName>
</protein>
<evidence type="ECO:0000256" key="8">
    <source>
        <dbReference type="ARBA" id="ARBA00024459"/>
    </source>
</evidence>
<dbReference type="RefSeq" id="WP_086994593.1">
    <property type="nucleotide sequence ID" value="NZ_FUHW01000009.1"/>
</dbReference>
<organism evidence="23 24">
    <name type="scientific">Arthrobacter rhombi</name>
    <dbReference type="NCBI Taxonomy" id="71253"/>
    <lineage>
        <taxon>Bacteria</taxon>
        <taxon>Bacillati</taxon>
        <taxon>Actinomycetota</taxon>
        <taxon>Actinomycetes</taxon>
        <taxon>Micrococcales</taxon>
        <taxon>Micrococcaceae</taxon>
        <taxon>Arthrobacter</taxon>
    </lineage>
</organism>
<dbReference type="GO" id="GO:0042262">
    <property type="term" value="P:DNA protection"/>
    <property type="evidence" value="ECO:0007669"/>
    <property type="project" value="InterPro"/>
</dbReference>
<dbReference type="InterPro" id="IPR003563">
    <property type="entry name" value="8ODP"/>
</dbReference>
<keyword evidence="5" id="KW-0378">Hydrolase</keyword>
<feature type="domain" description="Nudix hydrolase" evidence="22">
    <location>
        <begin position="8"/>
        <end position="145"/>
    </location>
</feature>